<dbReference type="PANTHER" id="PTHR10465">
    <property type="entry name" value="TRANSMEMBRANE GTPASE FZO1"/>
    <property type="match status" value="1"/>
</dbReference>
<keyword evidence="6" id="KW-0175">Coiled coil</keyword>
<name>A0AAW1SIQ6_9CHLO</name>
<evidence type="ECO:0000256" key="3">
    <source>
        <dbReference type="ARBA" id="ARBA00022801"/>
    </source>
</evidence>
<protein>
    <recommendedName>
        <fullName evidence="8">Dynamin N-terminal domain-containing protein</fullName>
    </recommendedName>
</protein>
<dbReference type="InterPro" id="IPR027417">
    <property type="entry name" value="P-loop_NTPase"/>
</dbReference>
<feature type="region of interest" description="Disordered" evidence="7">
    <location>
        <begin position="783"/>
        <end position="854"/>
    </location>
</feature>
<dbReference type="Pfam" id="PF00350">
    <property type="entry name" value="Dynamin_N"/>
    <property type="match status" value="1"/>
</dbReference>
<dbReference type="GO" id="GO:0003924">
    <property type="term" value="F:GTPase activity"/>
    <property type="evidence" value="ECO:0007669"/>
    <property type="project" value="InterPro"/>
</dbReference>
<sequence length="854" mass="92504">MGDAQLYHVLHSEVTRAIDEVGRFLGRLVEGPAPESGPPAHQLCIDRDIQRFFTSYYTLRAKHADEHLNVAVLALTKSGKSTLLNALLGSMLLPSSNVPETARITRITHTPLTEGQPPRLIYTTATGESREILGEYAIREHLRFLNREVRARTALQSDEAFLDVQAPLAALAVPAAGALGQAPSGSRATLPLCLLDTPGPNEAGEEGLRFQVERLLGSVDAAVYLLDYTKLKTVEEASLFAKLKAVNPALIRRLSQRLFFVVNKVDLIDRTEGLDHGAIREYVAHLVTSQLGDSGFQLCPEQVLLLSAQDAMLARIVLSGRAGKEERMRFGKLAFGARRAHSTLEAEYQEAAADVLAESGVAELEARVRNVAAASFGALRQDVAALAAEVERLGDELTVVLGSFDELQRDVAALEGEVTDEVRGRMHQLKQALFDKVATVLDPARAPSGADAPVPPAVSSGRWRAVFEKGARFWSRAGGARGAEQRAEVQRQLEDLHADIQGQIGAEVREFWHELEAATNARQAALFKALNRQLERLARRIEATVGDALDVQLEPAAMAIAPPTPEQFHADLRDLFSAAFSPREEARTRTREERHVQWEQRRRRTGLCSFSNYYVGRPTMRVVEEAYSETVFELQPDQIKEYFIRLVDTTVETSVAHVRDFVRRYLEQRLADARARIGAYGSRYANAMLTALDTSRCGEAARQAAVASVGGHLRALDAMLVAFSAVEERVTSLLPPEAAIPALGKALSLTGMPGGPGGAAVGPDLLDGLIAEADARAKVQATGSYEGSLRGTASGEAPLVDTLPAPVAGGTSDAPAQGEAAVLPPEFVRSEGAPLAPKREDSGDWTLVEEDPKP</sequence>
<dbReference type="Proteomes" id="UP001445335">
    <property type="component" value="Unassembled WGS sequence"/>
</dbReference>
<evidence type="ECO:0000256" key="6">
    <source>
        <dbReference type="SAM" id="Coils"/>
    </source>
</evidence>
<keyword evidence="5" id="KW-0472">Membrane</keyword>
<keyword evidence="2" id="KW-0547">Nucleotide-binding</keyword>
<feature type="coiled-coil region" evidence="6">
    <location>
        <begin position="520"/>
        <end position="547"/>
    </location>
</feature>
<dbReference type="GO" id="GO:0051646">
    <property type="term" value="P:mitochondrion localization"/>
    <property type="evidence" value="ECO:0007669"/>
    <property type="project" value="TreeGrafter"/>
</dbReference>
<dbReference type="InterPro" id="IPR027094">
    <property type="entry name" value="Mitofusin_fam"/>
</dbReference>
<dbReference type="InterPro" id="IPR045063">
    <property type="entry name" value="Dynamin_N"/>
</dbReference>
<dbReference type="GO" id="GO:0005525">
    <property type="term" value="F:GTP binding"/>
    <property type="evidence" value="ECO:0007669"/>
    <property type="project" value="UniProtKB-KW"/>
</dbReference>
<keyword evidence="10" id="KW-1185">Reference proteome</keyword>
<reference evidence="9 10" key="1">
    <citation type="journal article" date="2024" name="Nat. Commun.">
        <title>Phylogenomics reveals the evolutionary origins of lichenization in chlorophyte algae.</title>
        <authorList>
            <person name="Puginier C."/>
            <person name="Libourel C."/>
            <person name="Otte J."/>
            <person name="Skaloud P."/>
            <person name="Haon M."/>
            <person name="Grisel S."/>
            <person name="Petersen M."/>
            <person name="Berrin J.G."/>
            <person name="Delaux P.M."/>
            <person name="Dal Grande F."/>
            <person name="Keller J."/>
        </authorList>
    </citation>
    <scope>NUCLEOTIDE SEQUENCE [LARGE SCALE GENOMIC DNA]</scope>
    <source>
        <strain evidence="9 10">SAG 245.80</strain>
    </source>
</reference>
<evidence type="ECO:0000256" key="7">
    <source>
        <dbReference type="SAM" id="MobiDB-lite"/>
    </source>
</evidence>
<dbReference type="GO" id="GO:0008053">
    <property type="term" value="P:mitochondrial fusion"/>
    <property type="evidence" value="ECO:0007669"/>
    <property type="project" value="TreeGrafter"/>
</dbReference>
<dbReference type="GO" id="GO:0005741">
    <property type="term" value="C:mitochondrial outer membrane"/>
    <property type="evidence" value="ECO:0007669"/>
    <property type="project" value="TreeGrafter"/>
</dbReference>
<keyword evidence="3" id="KW-0378">Hydrolase</keyword>
<evidence type="ECO:0000256" key="2">
    <source>
        <dbReference type="ARBA" id="ARBA00022741"/>
    </source>
</evidence>
<dbReference type="Gene3D" id="1.20.5.340">
    <property type="match status" value="1"/>
</dbReference>
<evidence type="ECO:0000313" key="10">
    <source>
        <dbReference type="Proteomes" id="UP001445335"/>
    </source>
</evidence>
<dbReference type="PANTHER" id="PTHR10465:SF0">
    <property type="entry name" value="SARCALUMENIN"/>
    <property type="match status" value="1"/>
</dbReference>
<keyword evidence="4" id="KW-0342">GTP-binding</keyword>
<gene>
    <name evidence="9" type="ORF">WJX81_004061</name>
</gene>
<evidence type="ECO:0000256" key="4">
    <source>
        <dbReference type="ARBA" id="ARBA00023134"/>
    </source>
</evidence>
<evidence type="ECO:0000256" key="5">
    <source>
        <dbReference type="ARBA" id="ARBA00023136"/>
    </source>
</evidence>
<feature type="domain" description="Dynamin N-terminal" evidence="8">
    <location>
        <begin position="71"/>
        <end position="243"/>
    </location>
</feature>
<dbReference type="Gene3D" id="3.40.50.300">
    <property type="entry name" value="P-loop containing nucleotide triphosphate hydrolases"/>
    <property type="match status" value="1"/>
</dbReference>
<organism evidence="9 10">
    <name type="scientific">Elliptochloris bilobata</name>
    <dbReference type="NCBI Taxonomy" id="381761"/>
    <lineage>
        <taxon>Eukaryota</taxon>
        <taxon>Viridiplantae</taxon>
        <taxon>Chlorophyta</taxon>
        <taxon>core chlorophytes</taxon>
        <taxon>Trebouxiophyceae</taxon>
        <taxon>Trebouxiophyceae incertae sedis</taxon>
        <taxon>Elliptochloris clade</taxon>
        <taxon>Elliptochloris</taxon>
    </lineage>
</organism>
<dbReference type="SUPFAM" id="SSF52540">
    <property type="entry name" value="P-loop containing nucleoside triphosphate hydrolases"/>
    <property type="match status" value="1"/>
</dbReference>
<evidence type="ECO:0000256" key="1">
    <source>
        <dbReference type="ARBA" id="ARBA00004370"/>
    </source>
</evidence>
<comment type="caution">
    <text evidence="9">The sequence shown here is derived from an EMBL/GenBank/DDBJ whole genome shotgun (WGS) entry which is preliminary data.</text>
</comment>
<dbReference type="EMBL" id="JALJOU010000002">
    <property type="protein sequence ID" value="KAK9845844.1"/>
    <property type="molecule type" value="Genomic_DNA"/>
</dbReference>
<dbReference type="AlphaFoldDB" id="A0AAW1SIQ6"/>
<proteinExistence type="predicted"/>
<comment type="subcellular location">
    <subcellularLocation>
        <location evidence="1">Membrane</location>
    </subcellularLocation>
</comment>
<evidence type="ECO:0000313" key="9">
    <source>
        <dbReference type="EMBL" id="KAK9845844.1"/>
    </source>
</evidence>
<accession>A0AAW1SIQ6</accession>
<evidence type="ECO:0000259" key="8">
    <source>
        <dbReference type="Pfam" id="PF00350"/>
    </source>
</evidence>